<proteinExistence type="predicted"/>
<dbReference type="InterPro" id="IPR045358">
    <property type="entry name" value="Ty3_capsid"/>
</dbReference>
<evidence type="ECO:0000259" key="1">
    <source>
        <dbReference type="Pfam" id="PF19259"/>
    </source>
</evidence>
<dbReference type="Pfam" id="PF19259">
    <property type="entry name" value="Ty3_capsid"/>
    <property type="match status" value="1"/>
</dbReference>
<evidence type="ECO:0000313" key="2">
    <source>
        <dbReference type="EMBL" id="KAI5066806.1"/>
    </source>
</evidence>
<gene>
    <name evidence="2" type="ORF">GOP47_0017334</name>
</gene>
<reference evidence="2" key="1">
    <citation type="submission" date="2021-01" db="EMBL/GenBank/DDBJ databases">
        <title>Adiantum capillus-veneris genome.</title>
        <authorList>
            <person name="Fang Y."/>
            <person name="Liao Q."/>
        </authorList>
    </citation>
    <scope>NUCLEOTIDE SEQUENCE</scope>
    <source>
        <strain evidence="2">H3</strain>
        <tissue evidence="2">Leaf</tissue>
    </source>
</reference>
<organism evidence="2 3">
    <name type="scientific">Adiantum capillus-veneris</name>
    <name type="common">Maidenhair fern</name>
    <dbReference type="NCBI Taxonomy" id="13818"/>
    <lineage>
        <taxon>Eukaryota</taxon>
        <taxon>Viridiplantae</taxon>
        <taxon>Streptophyta</taxon>
        <taxon>Embryophyta</taxon>
        <taxon>Tracheophyta</taxon>
        <taxon>Polypodiopsida</taxon>
        <taxon>Polypodiidae</taxon>
        <taxon>Polypodiales</taxon>
        <taxon>Pteridineae</taxon>
        <taxon>Pteridaceae</taxon>
        <taxon>Vittarioideae</taxon>
        <taxon>Adiantum</taxon>
    </lineage>
</organism>
<protein>
    <recommendedName>
        <fullName evidence="1">Ty3 transposon capsid-like protein domain-containing protein</fullName>
    </recommendedName>
</protein>
<accession>A0A9D4ZBN2</accession>
<dbReference type="OrthoDB" id="2000868at2759"/>
<dbReference type="EMBL" id="JABFUD020000017">
    <property type="protein sequence ID" value="KAI5066806.1"/>
    <property type="molecule type" value="Genomic_DNA"/>
</dbReference>
<keyword evidence="3" id="KW-1185">Reference proteome</keyword>
<feature type="domain" description="Ty3 transposon capsid-like protein" evidence="1">
    <location>
        <begin position="16"/>
        <end position="114"/>
    </location>
</feature>
<sequence>MDLEAKEAVDSSYGLSLDRFIEAFLERFQVVEDADAVWNELNALKQGSCQGVDAYVQGFADLWTRWCVALKDENPPCSLKKSSFVDGLSPWLQFEVELKTPESFEDAVCIAKHKEWRFKRLEEHGISTG</sequence>
<dbReference type="Proteomes" id="UP000886520">
    <property type="component" value="Chromosome 17"/>
</dbReference>
<evidence type="ECO:0000313" key="3">
    <source>
        <dbReference type="Proteomes" id="UP000886520"/>
    </source>
</evidence>
<comment type="caution">
    <text evidence="2">The sequence shown here is derived from an EMBL/GenBank/DDBJ whole genome shotgun (WGS) entry which is preliminary data.</text>
</comment>
<name>A0A9D4ZBN2_ADICA</name>
<dbReference type="AlphaFoldDB" id="A0A9D4ZBN2"/>